<keyword evidence="3" id="KW-0645">Protease</keyword>
<feature type="chain" id="PRO_5011644759" evidence="1">
    <location>
        <begin position="20"/>
        <end position="267"/>
    </location>
</feature>
<keyword evidence="4" id="KW-1185">Reference proteome</keyword>
<dbReference type="AlphaFoldDB" id="A0A1H3GI10"/>
<organism evidence="3 4">
    <name type="scientific">Lutibacter oricola</name>
    <dbReference type="NCBI Taxonomy" id="762486"/>
    <lineage>
        <taxon>Bacteria</taxon>
        <taxon>Pseudomonadati</taxon>
        <taxon>Bacteroidota</taxon>
        <taxon>Flavobacteriia</taxon>
        <taxon>Flavobacteriales</taxon>
        <taxon>Flavobacteriaceae</taxon>
        <taxon>Lutibacter</taxon>
    </lineage>
</organism>
<reference evidence="3 4" key="1">
    <citation type="submission" date="2016-10" db="EMBL/GenBank/DDBJ databases">
        <authorList>
            <person name="de Groot N.N."/>
        </authorList>
    </citation>
    <scope>NUCLEOTIDE SEQUENCE [LARGE SCALE GENOMIC DNA]</scope>
    <source>
        <strain evidence="3 4">DSM 24956</strain>
    </source>
</reference>
<keyword evidence="1" id="KW-0732">Signal</keyword>
<dbReference type="InterPro" id="IPR022742">
    <property type="entry name" value="Hydrolase_4"/>
</dbReference>
<dbReference type="InterPro" id="IPR029058">
    <property type="entry name" value="AB_hydrolase_fold"/>
</dbReference>
<name>A0A1H3GI10_9FLAO</name>
<dbReference type="SUPFAM" id="SSF53474">
    <property type="entry name" value="alpha/beta-Hydrolases"/>
    <property type="match status" value="1"/>
</dbReference>
<evidence type="ECO:0000313" key="4">
    <source>
        <dbReference type="Proteomes" id="UP000199595"/>
    </source>
</evidence>
<accession>A0A1H3GI10</accession>
<keyword evidence="3" id="KW-0031">Aminopeptidase</keyword>
<dbReference type="RefSeq" id="WP_090126293.1">
    <property type="nucleotide sequence ID" value="NZ_FNNJ01000014.1"/>
</dbReference>
<feature type="domain" description="Serine aminopeptidase S33" evidence="2">
    <location>
        <begin position="66"/>
        <end position="189"/>
    </location>
</feature>
<evidence type="ECO:0000313" key="3">
    <source>
        <dbReference type="EMBL" id="SDY03002.1"/>
    </source>
</evidence>
<proteinExistence type="predicted"/>
<dbReference type="Pfam" id="PF12146">
    <property type="entry name" value="Hydrolase_4"/>
    <property type="match status" value="1"/>
</dbReference>
<feature type="signal peptide" evidence="1">
    <location>
        <begin position="1"/>
        <end position="19"/>
    </location>
</feature>
<dbReference type="Gene3D" id="3.40.50.1820">
    <property type="entry name" value="alpha/beta hydrolase"/>
    <property type="match status" value="1"/>
</dbReference>
<protein>
    <submittedName>
        <fullName evidence="3">Serine aminopeptidase, S33</fullName>
    </submittedName>
</protein>
<dbReference type="OrthoDB" id="63241at2"/>
<keyword evidence="3" id="KW-0378">Hydrolase</keyword>
<evidence type="ECO:0000259" key="2">
    <source>
        <dbReference type="Pfam" id="PF12146"/>
    </source>
</evidence>
<evidence type="ECO:0000256" key="1">
    <source>
        <dbReference type="SAM" id="SignalP"/>
    </source>
</evidence>
<gene>
    <name evidence="3" type="ORF">SAMN05444411_11443</name>
</gene>
<dbReference type="Proteomes" id="UP000199595">
    <property type="component" value="Unassembled WGS sequence"/>
</dbReference>
<sequence>MRLFYFLMFCFLITSCKFASEKKEKDFLNDSKELENKMLPNIFVVKKVFYSKDSLPISADFYEVNEMKPTILLCHQAGYSRGEYRDTAIKLNHLGFSCVAIDQRSGKEVNGLKNETVLKAIDKGLSTGYLDAKQDIEAAIDYVYETNGNQPIMLVGSSYSATLALLVGKSSKKVKAIAAFSPGEYFKNMNVKELIEGIDKPVFVTSSKKETKDLEELVSLLNLEVLTHFKSEKEGIHGSRALWDSTDGSEAYWAAFKTFIKKNKPTN</sequence>
<dbReference type="PROSITE" id="PS51257">
    <property type="entry name" value="PROKAR_LIPOPROTEIN"/>
    <property type="match status" value="1"/>
</dbReference>
<dbReference type="STRING" id="762486.SAMN05444411_11443"/>
<dbReference type="GO" id="GO:0004177">
    <property type="term" value="F:aminopeptidase activity"/>
    <property type="evidence" value="ECO:0007669"/>
    <property type="project" value="UniProtKB-KW"/>
</dbReference>
<dbReference type="EMBL" id="FNNJ01000014">
    <property type="protein sequence ID" value="SDY03002.1"/>
    <property type="molecule type" value="Genomic_DNA"/>
</dbReference>